<gene>
    <name evidence="2" type="ORF">LCGC14_1264140</name>
</gene>
<protein>
    <submittedName>
        <fullName evidence="2">Uncharacterized protein</fullName>
    </submittedName>
</protein>
<sequence>MVEQAEKTDGTVTSPSSETSEEQPVTFTQEQLDAAVRKSTSDALATAGREAKTLEETRKANAATLKSLNERETTLRRATETAENATARASEDPDAYKNLEARRDTQRREDAIVSDRAALDERERTVTAAASVINATKIAAESKVDAETLLKFTDGTEDAMKELALQLQTPEAAPATTITPDPGTGSGGVKEQAPRTALDNAKRILEVTMANPSHEKSKAM</sequence>
<reference evidence="2" key="1">
    <citation type="journal article" date="2015" name="Nature">
        <title>Complex archaea that bridge the gap between prokaryotes and eukaryotes.</title>
        <authorList>
            <person name="Spang A."/>
            <person name="Saw J.H."/>
            <person name="Jorgensen S.L."/>
            <person name="Zaremba-Niedzwiedzka K."/>
            <person name="Martijn J."/>
            <person name="Lind A.E."/>
            <person name="van Eijk R."/>
            <person name="Schleper C."/>
            <person name="Guy L."/>
            <person name="Ettema T.J."/>
        </authorList>
    </citation>
    <scope>NUCLEOTIDE SEQUENCE</scope>
</reference>
<feature type="compositionally biased region" description="Low complexity" evidence="1">
    <location>
        <begin position="11"/>
        <end position="26"/>
    </location>
</feature>
<feature type="compositionally biased region" description="Basic and acidic residues" evidence="1">
    <location>
        <begin position="49"/>
        <end position="59"/>
    </location>
</feature>
<dbReference type="EMBL" id="LAZR01007033">
    <property type="protein sequence ID" value="KKM87913.1"/>
    <property type="molecule type" value="Genomic_DNA"/>
</dbReference>
<accession>A0A0F9L296</accession>
<organism evidence="2">
    <name type="scientific">marine sediment metagenome</name>
    <dbReference type="NCBI Taxonomy" id="412755"/>
    <lineage>
        <taxon>unclassified sequences</taxon>
        <taxon>metagenomes</taxon>
        <taxon>ecological metagenomes</taxon>
    </lineage>
</organism>
<feature type="compositionally biased region" description="Low complexity" evidence="1">
    <location>
        <begin position="170"/>
        <end position="183"/>
    </location>
</feature>
<feature type="region of interest" description="Disordered" evidence="1">
    <location>
        <begin position="1"/>
        <end position="109"/>
    </location>
</feature>
<name>A0A0F9L296_9ZZZZ</name>
<feature type="compositionally biased region" description="Basic and acidic residues" evidence="1">
    <location>
        <begin position="68"/>
        <end position="80"/>
    </location>
</feature>
<evidence type="ECO:0000256" key="1">
    <source>
        <dbReference type="SAM" id="MobiDB-lite"/>
    </source>
</evidence>
<comment type="caution">
    <text evidence="2">The sequence shown here is derived from an EMBL/GenBank/DDBJ whole genome shotgun (WGS) entry which is preliminary data.</text>
</comment>
<evidence type="ECO:0000313" key="2">
    <source>
        <dbReference type="EMBL" id="KKM87913.1"/>
    </source>
</evidence>
<feature type="region of interest" description="Disordered" evidence="1">
    <location>
        <begin position="170"/>
        <end position="197"/>
    </location>
</feature>
<feature type="compositionally biased region" description="Basic and acidic residues" evidence="1">
    <location>
        <begin position="89"/>
        <end position="109"/>
    </location>
</feature>
<proteinExistence type="predicted"/>
<dbReference type="AlphaFoldDB" id="A0A0F9L296"/>